<dbReference type="OrthoDB" id="4822551at2"/>
<keyword evidence="1" id="KW-1133">Transmembrane helix</keyword>
<accession>R2QM81</accession>
<evidence type="ECO:0000313" key="4">
    <source>
        <dbReference type="Proteomes" id="UP000013782"/>
    </source>
</evidence>
<dbReference type="HOGENOM" id="CLU_077618_7_1_9"/>
<dbReference type="InterPro" id="IPR006976">
    <property type="entry name" value="VanZ-like"/>
</dbReference>
<dbReference type="Proteomes" id="UP000013782">
    <property type="component" value="Unassembled WGS sequence"/>
</dbReference>
<keyword evidence="1" id="KW-0472">Membrane</keyword>
<feature type="transmembrane region" description="Helical" evidence="1">
    <location>
        <begin position="117"/>
        <end position="134"/>
    </location>
</feature>
<feature type="transmembrane region" description="Helical" evidence="1">
    <location>
        <begin position="63"/>
        <end position="80"/>
    </location>
</feature>
<evidence type="ECO:0000313" key="3">
    <source>
        <dbReference type="EMBL" id="EOH96298.1"/>
    </source>
</evidence>
<keyword evidence="4" id="KW-1185">Reference proteome</keyword>
<keyword evidence="1" id="KW-0812">Transmembrane</keyword>
<dbReference type="PANTHER" id="PTHR36834">
    <property type="entry name" value="MEMBRANE PROTEIN-RELATED"/>
    <property type="match status" value="1"/>
</dbReference>
<dbReference type="AlphaFoldDB" id="R2QM81"/>
<dbReference type="EMBL" id="AJAQ01000008">
    <property type="protein sequence ID" value="EOH96298.1"/>
    <property type="molecule type" value="Genomic_DNA"/>
</dbReference>
<dbReference type="PANTHER" id="PTHR36834:SF2">
    <property type="entry name" value="MEMBRANE PROTEIN"/>
    <property type="match status" value="1"/>
</dbReference>
<evidence type="ECO:0000259" key="2">
    <source>
        <dbReference type="Pfam" id="PF04892"/>
    </source>
</evidence>
<protein>
    <recommendedName>
        <fullName evidence="2">VanZ-like domain-containing protein</fullName>
    </recommendedName>
</protein>
<dbReference type="InterPro" id="IPR053150">
    <property type="entry name" value="Teicoplanin_resist-assoc"/>
</dbReference>
<comment type="caution">
    <text evidence="3">The sequence shown here is derived from an EMBL/GenBank/DDBJ whole genome shotgun (WGS) entry which is preliminary data.</text>
</comment>
<sequence>MKTQKSARLLLIIYLLVLIWILLFKVTISLGDLIHSLNRSRSINLIPFQASTIINGKIGLLEITYNFLIFVPFGGLLGIVNKEKSFLTKVLWIAGFSLGIEILQFILGVGASDVTDLLTNTTGGVAGLLIYQLLRQLFSETKLDRFLVLLGGVLFTVCIGFVVFLLIYNL</sequence>
<feature type="domain" description="VanZ-like" evidence="2">
    <location>
        <begin position="12"/>
        <end position="134"/>
    </location>
</feature>
<feature type="transmembrane region" description="Helical" evidence="1">
    <location>
        <begin position="146"/>
        <end position="168"/>
    </location>
</feature>
<dbReference type="RefSeq" id="WP_010756003.1">
    <property type="nucleotide sequence ID" value="NZ_ASWD01000007.1"/>
</dbReference>
<name>R2QM81_9ENTE</name>
<gene>
    <name evidence="3" type="ORF">UAU_00948</name>
</gene>
<reference evidence="3 4" key="1">
    <citation type="submission" date="2013-02" db="EMBL/GenBank/DDBJ databases">
        <title>The Genome Sequence of Enterococcus pallens BAA-351.</title>
        <authorList>
            <consortium name="The Broad Institute Genome Sequencing Platform"/>
            <consortium name="The Broad Institute Genome Sequencing Center for Infectious Disease"/>
            <person name="Earl A.M."/>
            <person name="Gilmore M.S."/>
            <person name="Lebreton F."/>
            <person name="Walker B."/>
            <person name="Young S.K."/>
            <person name="Zeng Q."/>
            <person name="Gargeya S."/>
            <person name="Fitzgerald M."/>
            <person name="Haas B."/>
            <person name="Abouelleil A."/>
            <person name="Alvarado L."/>
            <person name="Arachchi H.M."/>
            <person name="Berlin A.M."/>
            <person name="Chapman S.B."/>
            <person name="Dewar J."/>
            <person name="Goldberg J."/>
            <person name="Griggs A."/>
            <person name="Gujja S."/>
            <person name="Hansen M."/>
            <person name="Howarth C."/>
            <person name="Imamovic A."/>
            <person name="Larimer J."/>
            <person name="McCowan C."/>
            <person name="Murphy C."/>
            <person name="Neiman D."/>
            <person name="Pearson M."/>
            <person name="Priest M."/>
            <person name="Roberts A."/>
            <person name="Saif S."/>
            <person name="Shea T."/>
            <person name="Sisk P."/>
            <person name="Sykes S."/>
            <person name="Wortman J."/>
            <person name="Nusbaum C."/>
            <person name="Birren B."/>
        </authorList>
    </citation>
    <scope>NUCLEOTIDE SEQUENCE [LARGE SCALE GENOMIC DNA]</scope>
    <source>
        <strain evidence="3 4">ATCC BAA-351</strain>
    </source>
</reference>
<proteinExistence type="predicted"/>
<organism evidence="3 4">
    <name type="scientific">Enterococcus pallens ATCC BAA-351</name>
    <dbReference type="NCBI Taxonomy" id="1158607"/>
    <lineage>
        <taxon>Bacteria</taxon>
        <taxon>Bacillati</taxon>
        <taxon>Bacillota</taxon>
        <taxon>Bacilli</taxon>
        <taxon>Lactobacillales</taxon>
        <taxon>Enterococcaceae</taxon>
        <taxon>Enterococcus</taxon>
    </lineage>
</organism>
<evidence type="ECO:0000256" key="1">
    <source>
        <dbReference type="SAM" id="Phobius"/>
    </source>
</evidence>
<feature type="transmembrane region" description="Helical" evidence="1">
    <location>
        <begin position="7"/>
        <end position="28"/>
    </location>
</feature>
<dbReference type="STRING" id="160454.RV10_GL004019"/>
<dbReference type="Pfam" id="PF04892">
    <property type="entry name" value="VanZ"/>
    <property type="match status" value="1"/>
</dbReference>
<dbReference type="PATRIC" id="fig|1158607.3.peg.951"/>
<feature type="transmembrane region" description="Helical" evidence="1">
    <location>
        <begin position="92"/>
        <end position="111"/>
    </location>
</feature>
<dbReference type="eggNOG" id="COG4767">
    <property type="taxonomic scope" value="Bacteria"/>
</dbReference>